<dbReference type="Proteomes" id="UP000031972">
    <property type="component" value="Unassembled WGS sequence"/>
</dbReference>
<reference evidence="2 3" key="1">
    <citation type="submission" date="2015-01" db="EMBL/GenBank/DDBJ databases">
        <title>Jeotgalibacillus campisalis genome sequencing.</title>
        <authorList>
            <person name="Goh K.M."/>
            <person name="Chan K.-G."/>
            <person name="Yaakop A.S."/>
            <person name="Ee R."/>
            <person name="Gan H.M."/>
            <person name="Chan C.S."/>
        </authorList>
    </citation>
    <scope>NUCLEOTIDE SEQUENCE [LARGE SCALE GENOMIC DNA]</scope>
    <source>
        <strain evidence="2 3">SF-57</strain>
    </source>
</reference>
<dbReference type="AlphaFoldDB" id="A0A0C2W501"/>
<evidence type="ECO:0000313" key="3">
    <source>
        <dbReference type="Proteomes" id="UP000031972"/>
    </source>
</evidence>
<dbReference type="EMBL" id="JXRR01000008">
    <property type="protein sequence ID" value="KIL51088.1"/>
    <property type="molecule type" value="Genomic_DNA"/>
</dbReference>
<protein>
    <recommendedName>
        <fullName evidence="1">KTSC domain-containing protein</fullName>
    </recommendedName>
</protein>
<dbReference type="OrthoDB" id="8450910at2"/>
<feature type="domain" description="KTSC" evidence="1">
    <location>
        <begin position="7"/>
        <end position="63"/>
    </location>
</feature>
<sequence length="76" mass="9278">MEMRPVKSSLITAIGYDQFNEILRIQFRTGTFDYYRVPKYIFEHLMSSFSKSRYYASYIKDSYTYLKVVKERELTY</sequence>
<gene>
    <name evidence="2" type="ORF">KR50_09690</name>
</gene>
<dbReference type="PATRIC" id="fig|220754.4.peg.988"/>
<comment type="caution">
    <text evidence="2">The sequence shown here is derived from an EMBL/GenBank/DDBJ whole genome shotgun (WGS) entry which is preliminary data.</text>
</comment>
<evidence type="ECO:0000313" key="2">
    <source>
        <dbReference type="EMBL" id="KIL51088.1"/>
    </source>
</evidence>
<name>A0A0C2W501_9BACL</name>
<dbReference type="InterPro" id="IPR025309">
    <property type="entry name" value="KTSC_dom"/>
</dbReference>
<dbReference type="RefSeq" id="WP_041055461.1">
    <property type="nucleotide sequence ID" value="NZ_JXRR01000008.1"/>
</dbReference>
<organism evidence="2 3">
    <name type="scientific">Jeotgalibacillus campisalis</name>
    <dbReference type="NCBI Taxonomy" id="220754"/>
    <lineage>
        <taxon>Bacteria</taxon>
        <taxon>Bacillati</taxon>
        <taxon>Bacillota</taxon>
        <taxon>Bacilli</taxon>
        <taxon>Bacillales</taxon>
        <taxon>Caryophanaceae</taxon>
        <taxon>Jeotgalibacillus</taxon>
    </lineage>
</organism>
<accession>A0A0C2W501</accession>
<dbReference type="Pfam" id="PF13619">
    <property type="entry name" value="KTSC"/>
    <property type="match status" value="1"/>
</dbReference>
<proteinExistence type="predicted"/>
<evidence type="ECO:0000259" key="1">
    <source>
        <dbReference type="Pfam" id="PF13619"/>
    </source>
</evidence>
<keyword evidence="3" id="KW-1185">Reference proteome</keyword>